<proteinExistence type="predicted"/>
<dbReference type="Pfam" id="PF13560">
    <property type="entry name" value="HTH_31"/>
    <property type="match status" value="1"/>
</dbReference>
<dbReference type="EMBL" id="BAAABX010000068">
    <property type="protein sequence ID" value="GAA0432166.1"/>
    <property type="molecule type" value="Genomic_DNA"/>
</dbReference>
<dbReference type="Gene3D" id="1.10.260.40">
    <property type="entry name" value="lambda repressor-like DNA-binding domains"/>
    <property type="match status" value="1"/>
</dbReference>
<dbReference type="InterPro" id="IPR010982">
    <property type="entry name" value="Lambda_DNA-bd_dom_sf"/>
</dbReference>
<dbReference type="PROSITE" id="PS50943">
    <property type="entry name" value="HTH_CROC1"/>
    <property type="match status" value="1"/>
</dbReference>
<dbReference type="SMART" id="SM00530">
    <property type="entry name" value="HTH_XRE"/>
    <property type="match status" value="1"/>
</dbReference>
<evidence type="ECO:0000256" key="1">
    <source>
        <dbReference type="SAM" id="MobiDB-lite"/>
    </source>
</evidence>
<feature type="domain" description="HTH cro/C1-type" evidence="2">
    <location>
        <begin position="27"/>
        <end position="82"/>
    </location>
</feature>
<evidence type="ECO:0000313" key="4">
    <source>
        <dbReference type="Proteomes" id="UP001500879"/>
    </source>
</evidence>
<organism evidence="3 4">
    <name type="scientific">Streptomyces luteireticuli</name>
    <dbReference type="NCBI Taxonomy" id="173858"/>
    <lineage>
        <taxon>Bacteria</taxon>
        <taxon>Bacillati</taxon>
        <taxon>Actinomycetota</taxon>
        <taxon>Actinomycetes</taxon>
        <taxon>Kitasatosporales</taxon>
        <taxon>Streptomycetaceae</taxon>
        <taxon>Streptomyces</taxon>
    </lineage>
</organism>
<feature type="region of interest" description="Disordered" evidence="1">
    <location>
        <begin position="1"/>
        <end position="23"/>
    </location>
</feature>
<evidence type="ECO:0000313" key="3">
    <source>
        <dbReference type="EMBL" id="GAA0432166.1"/>
    </source>
</evidence>
<keyword evidence="4" id="KW-1185">Reference proteome</keyword>
<gene>
    <name evidence="3" type="ORF">GCM10010357_62190</name>
</gene>
<dbReference type="SUPFAM" id="SSF47413">
    <property type="entry name" value="lambda repressor-like DNA-binding domains"/>
    <property type="match status" value="1"/>
</dbReference>
<sequence length="256" mass="28537">MKPMPYRHAESADHGGRDSRQELSERLKKLKEYSGLSYAEIAEKTGVSVSTLKRGVAGTNVPKLTTVVDFAGACGGTAQDEAEIRMLWRAARRAPRANGRTSMPNPQYIKDKADLSGALVKMYHWAGAPTLREMQDRASAFNVLPHSQAHRIVRGETLPCSRAQFIGYLKACEIPEEMHEAWLHVWDKVMAKGPQAQVADTMTDFVLRTNSGENGAGIAAPAIMGRRLARIWRTMTKRERRAALRAFTINLPNHYH</sequence>
<dbReference type="Proteomes" id="UP001500879">
    <property type="component" value="Unassembled WGS sequence"/>
</dbReference>
<comment type="caution">
    <text evidence="3">The sequence shown here is derived from an EMBL/GenBank/DDBJ whole genome shotgun (WGS) entry which is preliminary data.</text>
</comment>
<reference evidence="3 4" key="1">
    <citation type="journal article" date="2019" name="Int. J. Syst. Evol. Microbiol.">
        <title>The Global Catalogue of Microorganisms (GCM) 10K type strain sequencing project: providing services to taxonomists for standard genome sequencing and annotation.</title>
        <authorList>
            <consortium name="The Broad Institute Genomics Platform"/>
            <consortium name="The Broad Institute Genome Sequencing Center for Infectious Disease"/>
            <person name="Wu L."/>
            <person name="Ma J."/>
        </authorList>
    </citation>
    <scope>NUCLEOTIDE SEQUENCE [LARGE SCALE GENOMIC DNA]</scope>
    <source>
        <strain evidence="3 4">JCM 4788</strain>
    </source>
</reference>
<name>A0ABN0Z3W6_9ACTN</name>
<dbReference type="InterPro" id="IPR001387">
    <property type="entry name" value="Cro/C1-type_HTH"/>
</dbReference>
<dbReference type="CDD" id="cd00093">
    <property type="entry name" value="HTH_XRE"/>
    <property type="match status" value="1"/>
</dbReference>
<evidence type="ECO:0000259" key="2">
    <source>
        <dbReference type="PROSITE" id="PS50943"/>
    </source>
</evidence>
<protein>
    <recommendedName>
        <fullName evidence="2">HTH cro/C1-type domain-containing protein</fullName>
    </recommendedName>
</protein>
<accession>A0ABN0Z3W6</accession>
<feature type="compositionally biased region" description="Basic and acidic residues" evidence="1">
    <location>
        <begin position="7"/>
        <end position="23"/>
    </location>
</feature>